<dbReference type="EMBL" id="KZ819474">
    <property type="protein sequence ID" value="PWN39343.1"/>
    <property type="molecule type" value="Genomic_DNA"/>
</dbReference>
<dbReference type="GO" id="GO:0030246">
    <property type="term" value="F:carbohydrate binding"/>
    <property type="evidence" value="ECO:0007669"/>
    <property type="project" value="UniProtKB-KW"/>
</dbReference>
<evidence type="ECO:0000256" key="1">
    <source>
        <dbReference type="ARBA" id="ARBA00004606"/>
    </source>
</evidence>
<feature type="domain" description="GH16" evidence="11">
    <location>
        <begin position="152"/>
        <end position="544"/>
    </location>
</feature>
<accession>A0A316VSF7</accession>
<evidence type="ECO:0000313" key="12">
    <source>
        <dbReference type="EMBL" id="PWN39343.1"/>
    </source>
</evidence>
<keyword evidence="6 10" id="KW-0472">Membrane</keyword>
<dbReference type="PROSITE" id="PS51762">
    <property type="entry name" value="GH16_2"/>
    <property type="match status" value="1"/>
</dbReference>
<keyword evidence="3 10" id="KW-0812">Transmembrane</keyword>
<dbReference type="FunFam" id="2.60.120.200:FF:000135">
    <property type="entry name" value="Related to KRE6-glucan synthase subunit"/>
    <property type="match status" value="1"/>
</dbReference>
<dbReference type="GO" id="GO:0005789">
    <property type="term" value="C:endoplasmic reticulum membrane"/>
    <property type="evidence" value="ECO:0007669"/>
    <property type="project" value="TreeGrafter"/>
</dbReference>
<evidence type="ECO:0000256" key="8">
    <source>
        <dbReference type="ARBA" id="ARBA00023316"/>
    </source>
</evidence>
<comment type="similarity">
    <text evidence="2">Belongs to the SKN1/KRE6 family.</text>
</comment>
<reference evidence="12 13" key="1">
    <citation type="journal article" date="2018" name="Mol. Biol. Evol.">
        <title>Broad Genomic Sampling Reveals a Smut Pathogenic Ancestry of the Fungal Clade Ustilaginomycotina.</title>
        <authorList>
            <person name="Kijpornyongpan T."/>
            <person name="Mondo S.J."/>
            <person name="Barry K."/>
            <person name="Sandor L."/>
            <person name="Lee J."/>
            <person name="Lipzen A."/>
            <person name="Pangilinan J."/>
            <person name="LaButti K."/>
            <person name="Hainaut M."/>
            <person name="Henrissat B."/>
            <person name="Grigoriev I.V."/>
            <person name="Spatafora J.W."/>
            <person name="Aime M.C."/>
        </authorList>
    </citation>
    <scope>NUCLEOTIDE SEQUENCE [LARGE SCALE GENOMIC DNA]</scope>
    <source>
        <strain evidence="12 13">MCA 4658</strain>
    </source>
</reference>
<evidence type="ECO:0000256" key="9">
    <source>
        <dbReference type="SAM" id="MobiDB-lite"/>
    </source>
</evidence>
<feature type="transmembrane region" description="Helical" evidence="10">
    <location>
        <begin position="97"/>
        <end position="120"/>
    </location>
</feature>
<feature type="region of interest" description="Disordered" evidence="9">
    <location>
        <begin position="1"/>
        <end position="52"/>
    </location>
</feature>
<dbReference type="CDD" id="cd02180">
    <property type="entry name" value="GH16_fungal_KRE6_glucanase"/>
    <property type="match status" value="1"/>
</dbReference>
<dbReference type="SUPFAM" id="SSF49899">
    <property type="entry name" value="Concanavalin A-like lectins/glucanases"/>
    <property type="match status" value="1"/>
</dbReference>
<dbReference type="Pfam" id="PF03935">
    <property type="entry name" value="SKN1_KRE6_Sbg1"/>
    <property type="match status" value="1"/>
</dbReference>
<keyword evidence="8" id="KW-0961">Cell wall biogenesis/degradation</keyword>
<evidence type="ECO:0000256" key="10">
    <source>
        <dbReference type="SAM" id="Phobius"/>
    </source>
</evidence>
<evidence type="ECO:0000256" key="5">
    <source>
        <dbReference type="ARBA" id="ARBA00022989"/>
    </source>
</evidence>
<comment type="subcellular location">
    <subcellularLocation>
        <location evidence="1">Membrane</location>
        <topology evidence="1">Single-pass type II membrane protein</topology>
    </subcellularLocation>
</comment>
<dbReference type="STRING" id="1522189.A0A316VSF7"/>
<evidence type="ECO:0000256" key="2">
    <source>
        <dbReference type="ARBA" id="ARBA00010962"/>
    </source>
</evidence>
<dbReference type="PANTHER" id="PTHR31361">
    <property type="entry name" value="BETA-GLUCAN SYNTHESIS-ASSOCIATED PROTEIN KRE6-RELATED"/>
    <property type="match status" value="1"/>
</dbReference>
<dbReference type="InterPro" id="IPR005629">
    <property type="entry name" value="Skn1/Kre6/Sbg1"/>
</dbReference>
<dbReference type="PANTHER" id="PTHR31361:SF15">
    <property type="entry name" value="GH16 DOMAIN-CONTAINING PROTEIN"/>
    <property type="match status" value="1"/>
</dbReference>
<dbReference type="GO" id="GO:0015926">
    <property type="term" value="F:glucosidase activity"/>
    <property type="evidence" value="ECO:0007669"/>
    <property type="project" value="TreeGrafter"/>
</dbReference>
<keyword evidence="12" id="KW-0430">Lectin</keyword>
<dbReference type="GO" id="GO:0006078">
    <property type="term" value="P:(1-&gt;6)-beta-D-glucan biosynthetic process"/>
    <property type="evidence" value="ECO:0007669"/>
    <property type="project" value="TreeGrafter"/>
</dbReference>
<dbReference type="Proteomes" id="UP000245783">
    <property type="component" value="Unassembled WGS sequence"/>
</dbReference>
<dbReference type="InterPro" id="IPR013320">
    <property type="entry name" value="ConA-like_dom_sf"/>
</dbReference>
<gene>
    <name evidence="12" type="ORF">IE81DRAFT_326640</name>
</gene>
<dbReference type="OrthoDB" id="412647at2759"/>
<evidence type="ECO:0000259" key="11">
    <source>
        <dbReference type="PROSITE" id="PS51762"/>
    </source>
</evidence>
<evidence type="ECO:0000256" key="4">
    <source>
        <dbReference type="ARBA" id="ARBA00022968"/>
    </source>
</evidence>
<dbReference type="Gene3D" id="2.60.120.200">
    <property type="match status" value="2"/>
</dbReference>
<dbReference type="AlphaFoldDB" id="A0A316VSF7"/>
<evidence type="ECO:0000256" key="6">
    <source>
        <dbReference type="ARBA" id="ARBA00023136"/>
    </source>
</evidence>
<dbReference type="FunFam" id="2.60.120.200:FF:000140">
    <property type="entry name" value="Beta-glucan synthesis-associated protein"/>
    <property type="match status" value="1"/>
</dbReference>
<keyword evidence="13" id="KW-1185">Reference proteome</keyword>
<dbReference type="FunCoup" id="A0A316VSF7">
    <property type="interactions" value="55"/>
</dbReference>
<proteinExistence type="inferred from homology"/>
<dbReference type="RefSeq" id="XP_025366503.1">
    <property type="nucleotide sequence ID" value="XM_025514873.1"/>
</dbReference>
<keyword evidence="7" id="KW-0325">Glycoprotein</keyword>
<dbReference type="GO" id="GO:0005886">
    <property type="term" value="C:plasma membrane"/>
    <property type="evidence" value="ECO:0007669"/>
    <property type="project" value="TreeGrafter"/>
</dbReference>
<keyword evidence="4" id="KW-0735">Signal-anchor</keyword>
<protein>
    <submittedName>
        <fullName evidence="12">Concanavalin A-like lectin/glucanase</fullName>
    </submittedName>
</protein>
<sequence>MAYARINNAPPRMMPNSTMGSVSVGMPSDVSSSHMRKRSRAGTFGSDETGSQFSSAGRFAGASVPVAAYSKAAEADDEMHDPRNADKHSSEIDLRGFLNVLTLVVIGGALLVLFMGYPLLSHFLGKKDSTKGGFNLGGTNGTGQVGITPAIRSIVDTDTPEAARKWKGYLGNYHIVFSDEFELPGRTFWPGDDPYWEAVDIWYGATGDYEWYSPEAVNTTDGALVITMEEKPTHNLNFRSGMLQSWNKFCYQGGYVEFSLQMPGTQRTSGYWPAAWTMANLGRPGYLASTDVRRMWPYSYQACDTGMLPNQTYVNGSGPHLAIHSTGEYQHPKGQLSTLPGMRTPSCTCPGEDHPGPDVTVGRSAPEIDVIEAQVQTRGGTKHVFASQSLQTAPFDDAYYWKNTSDVAEVAGENTRFNDYVGGPLQESVSALSQCPDDGYTNAGQRYVTYGMEYSPDWKADGGGSVTWYVDGERTWTVKGDAIGPNPDLDMGQRTVPTEPMTIVMNLGISPQFQTVNLQTGKDDLIFPAQMKVDYVRVYQLDGQEDKVSCDPPDHPTKKYIEDHLNLYMNPNLTKYADAGYPAVKNKLLTGC</sequence>
<keyword evidence="5 10" id="KW-1133">Transmembrane helix</keyword>
<organism evidence="12 13">
    <name type="scientific">Ceraceosorus guamensis</name>
    <dbReference type="NCBI Taxonomy" id="1522189"/>
    <lineage>
        <taxon>Eukaryota</taxon>
        <taxon>Fungi</taxon>
        <taxon>Dikarya</taxon>
        <taxon>Basidiomycota</taxon>
        <taxon>Ustilaginomycotina</taxon>
        <taxon>Exobasidiomycetes</taxon>
        <taxon>Ceraceosorales</taxon>
        <taxon>Ceraceosoraceae</taxon>
        <taxon>Ceraceosorus</taxon>
    </lineage>
</organism>
<evidence type="ECO:0000256" key="7">
    <source>
        <dbReference type="ARBA" id="ARBA00023180"/>
    </source>
</evidence>
<dbReference type="InterPro" id="IPR000757">
    <property type="entry name" value="Beta-glucanase-like"/>
</dbReference>
<evidence type="ECO:0000256" key="3">
    <source>
        <dbReference type="ARBA" id="ARBA00022692"/>
    </source>
</evidence>
<dbReference type="InParanoid" id="A0A316VSF7"/>
<evidence type="ECO:0000313" key="13">
    <source>
        <dbReference type="Proteomes" id="UP000245783"/>
    </source>
</evidence>
<dbReference type="GeneID" id="37036743"/>
<name>A0A316VSF7_9BASI</name>
<dbReference type="GO" id="GO:0031505">
    <property type="term" value="P:fungal-type cell wall organization"/>
    <property type="evidence" value="ECO:0007669"/>
    <property type="project" value="TreeGrafter"/>
</dbReference>